<keyword evidence="7 8" id="KW-0472">Membrane</keyword>
<evidence type="ECO:0000256" key="4">
    <source>
        <dbReference type="ARBA" id="ARBA00022679"/>
    </source>
</evidence>
<feature type="transmembrane region" description="Helical" evidence="8">
    <location>
        <begin position="98"/>
        <end position="116"/>
    </location>
</feature>
<feature type="transmembrane region" description="Helical" evidence="8">
    <location>
        <begin position="262"/>
        <end position="282"/>
    </location>
</feature>
<feature type="transmembrane region" description="Helical" evidence="8">
    <location>
        <begin position="228"/>
        <end position="256"/>
    </location>
</feature>
<keyword evidence="11" id="KW-1185">Reference proteome</keyword>
<comment type="subcellular location">
    <subcellularLocation>
        <location evidence="1">Cell membrane</location>
        <topology evidence="1">Multi-pass membrane protein</topology>
    </subcellularLocation>
</comment>
<evidence type="ECO:0000256" key="2">
    <source>
        <dbReference type="ARBA" id="ARBA00022475"/>
    </source>
</evidence>
<evidence type="ECO:0000256" key="5">
    <source>
        <dbReference type="ARBA" id="ARBA00022692"/>
    </source>
</evidence>
<gene>
    <name evidence="10" type="ORF">C7M71_012355</name>
</gene>
<dbReference type="RefSeq" id="WP_114914338.1">
    <property type="nucleotide sequence ID" value="NZ_CP031264.1"/>
</dbReference>
<dbReference type="AlphaFoldDB" id="A0A345SWL1"/>
<dbReference type="PANTHER" id="PTHR33908">
    <property type="entry name" value="MANNOSYLTRANSFERASE YKCB-RELATED"/>
    <property type="match status" value="1"/>
</dbReference>
<organism evidence="10 11">
    <name type="scientific">Peterkaempfera bronchialis</name>
    <dbReference type="NCBI Taxonomy" id="2126346"/>
    <lineage>
        <taxon>Bacteria</taxon>
        <taxon>Bacillati</taxon>
        <taxon>Actinomycetota</taxon>
        <taxon>Actinomycetes</taxon>
        <taxon>Kitasatosporales</taxon>
        <taxon>Streptomycetaceae</taxon>
        <taxon>Peterkaempfera</taxon>
    </lineage>
</organism>
<evidence type="ECO:0000256" key="8">
    <source>
        <dbReference type="SAM" id="Phobius"/>
    </source>
</evidence>
<dbReference type="Proteomes" id="UP000249340">
    <property type="component" value="Chromosome"/>
</dbReference>
<evidence type="ECO:0000256" key="3">
    <source>
        <dbReference type="ARBA" id="ARBA00022676"/>
    </source>
</evidence>
<name>A0A345SWL1_9ACTN</name>
<proteinExistence type="predicted"/>
<evidence type="ECO:0000256" key="1">
    <source>
        <dbReference type="ARBA" id="ARBA00004651"/>
    </source>
</evidence>
<dbReference type="PANTHER" id="PTHR33908:SF11">
    <property type="entry name" value="MEMBRANE PROTEIN"/>
    <property type="match status" value="1"/>
</dbReference>
<feature type="transmembrane region" description="Helical" evidence="8">
    <location>
        <begin position="189"/>
        <end position="207"/>
    </location>
</feature>
<evidence type="ECO:0000256" key="6">
    <source>
        <dbReference type="ARBA" id="ARBA00022989"/>
    </source>
</evidence>
<feature type="transmembrane region" description="Helical" evidence="8">
    <location>
        <begin position="294"/>
        <end position="318"/>
    </location>
</feature>
<protein>
    <recommendedName>
        <fullName evidence="9">Glycosyltransferase RgtA/B/C/D-like domain-containing protein</fullName>
    </recommendedName>
</protein>
<keyword evidence="4" id="KW-0808">Transferase</keyword>
<keyword evidence="3" id="KW-0328">Glycosyltransferase</keyword>
<dbReference type="KEGG" id="stri:C7M71_012355"/>
<dbReference type="GO" id="GO:0016763">
    <property type="term" value="F:pentosyltransferase activity"/>
    <property type="evidence" value="ECO:0007669"/>
    <property type="project" value="TreeGrafter"/>
</dbReference>
<dbReference type="OrthoDB" id="5318634at2"/>
<dbReference type="InterPro" id="IPR050297">
    <property type="entry name" value="LipidA_mod_glycosyltrf_83"/>
</dbReference>
<evidence type="ECO:0000313" key="10">
    <source>
        <dbReference type="EMBL" id="AXI78116.1"/>
    </source>
</evidence>
<keyword evidence="2" id="KW-1003">Cell membrane</keyword>
<evidence type="ECO:0000313" key="11">
    <source>
        <dbReference type="Proteomes" id="UP000249340"/>
    </source>
</evidence>
<feature type="domain" description="Glycosyltransferase RgtA/B/C/D-like" evidence="9">
    <location>
        <begin position="56"/>
        <end position="203"/>
    </location>
</feature>
<dbReference type="InterPro" id="IPR038731">
    <property type="entry name" value="RgtA/B/C-like"/>
</dbReference>
<feature type="transmembrane region" description="Helical" evidence="8">
    <location>
        <begin position="147"/>
        <end position="169"/>
    </location>
</feature>
<accession>A0A345SWL1</accession>
<keyword evidence="6 8" id="KW-1133">Transmembrane helix</keyword>
<dbReference type="EMBL" id="CP031264">
    <property type="protein sequence ID" value="AXI78116.1"/>
    <property type="molecule type" value="Genomic_DNA"/>
</dbReference>
<feature type="transmembrane region" description="Helical" evidence="8">
    <location>
        <begin position="338"/>
        <end position="358"/>
    </location>
</feature>
<evidence type="ECO:0000259" key="9">
    <source>
        <dbReference type="Pfam" id="PF13231"/>
    </source>
</evidence>
<dbReference type="Pfam" id="PF13231">
    <property type="entry name" value="PMT_2"/>
    <property type="match status" value="1"/>
</dbReference>
<sequence length="501" mass="54357">MALVPAVVMLAVGFWGLDRGSMWRDEEATFEVSQRTVPQILAMVRHLDAVHAVYYLVMHGWMRLGGGEVWMRVPSVLGMGAAAGLVALLGARLARPRVGLFAGLMFAAVPLVTYYAQEGRSYALVCAVVLLASYCLVRAVETGGRWWWWGYTASVAFAALLHEFAVLALVAHAGTLLLSRVEWRVWRRWLVGAAVCGVVLAPLAVVSQRQSEQIGWLERPDWGTVGELVRLFAGPSAVVMGIFGVLVALGLAAAPWRARGRLHLAAVAAPLAVLPPAVLLLASQQQPMYHERYVLFALPGVPLLAAAGLDRIGAAIGAAAARVRWLRPASWALGPWALGPWVLGPWVLGAAVLLGAVLPQLPQQRELRTVQARPDDLAAVARLVRDRARPGDGVLFLPSKYRAVALGYPEAFRGLDDVALERTPVRAANLRGAERSKRGTRNAMLAADRLWVIGRTDLRVRSGEGGALNKEQVLREFFRAAGTVRVHGLEVRLYERKPEGS</sequence>
<evidence type="ECO:0000256" key="7">
    <source>
        <dbReference type="ARBA" id="ARBA00023136"/>
    </source>
</evidence>
<dbReference type="GO" id="GO:0009103">
    <property type="term" value="P:lipopolysaccharide biosynthetic process"/>
    <property type="evidence" value="ECO:0007669"/>
    <property type="project" value="UniProtKB-ARBA"/>
</dbReference>
<feature type="transmembrane region" description="Helical" evidence="8">
    <location>
        <begin position="69"/>
        <end position="91"/>
    </location>
</feature>
<reference evidence="11" key="1">
    <citation type="submission" date="2018-07" db="EMBL/GenBank/DDBJ databases">
        <title>Streptacidiphilus bronchialis DSM 106435 chromosome.</title>
        <authorList>
            <person name="Batra D."/>
            <person name="Gulvik C.A."/>
        </authorList>
    </citation>
    <scope>NUCLEOTIDE SEQUENCE [LARGE SCALE GENOMIC DNA]</scope>
    <source>
        <strain evidence="11">DSM 106435</strain>
    </source>
</reference>
<keyword evidence="5 8" id="KW-0812">Transmembrane</keyword>
<dbReference type="GO" id="GO:0005886">
    <property type="term" value="C:plasma membrane"/>
    <property type="evidence" value="ECO:0007669"/>
    <property type="project" value="UniProtKB-SubCell"/>
</dbReference>
<feature type="transmembrane region" description="Helical" evidence="8">
    <location>
        <begin position="122"/>
        <end position="140"/>
    </location>
</feature>